<dbReference type="EMBL" id="BBJM01000011">
    <property type="protein sequence ID" value="GAK47685.1"/>
    <property type="molecule type" value="Genomic_DNA"/>
</dbReference>
<dbReference type="STRING" id="1291743.LOSG293_110010"/>
<accession>A0A081BI17</accession>
<comment type="caution">
    <text evidence="1">The sequence shown here is derived from an EMBL/GenBank/DDBJ whole genome shotgun (WGS) entry which is preliminary data.</text>
</comment>
<protein>
    <submittedName>
        <fullName evidence="1">Uncharacterized protein</fullName>
    </submittedName>
</protein>
<dbReference type="OrthoDB" id="2248172at2"/>
<proteinExistence type="predicted"/>
<dbReference type="Proteomes" id="UP000028700">
    <property type="component" value="Unassembled WGS sequence"/>
</dbReference>
<keyword evidence="2" id="KW-1185">Reference proteome</keyword>
<evidence type="ECO:0000313" key="1">
    <source>
        <dbReference type="EMBL" id="GAK47685.1"/>
    </source>
</evidence>
<sequence length="120" mass="14123">MENFTDPEYIRKQLPEDIKILNERIGAAFKRLPKTQYNIMIVDFKLQPQKYNIFVNAFPKGRRIKSTPVHSIDIHDLDYLEKVIDGIEFQLTKVYRGFDETAKWPSTGKPIINLRGDNIR</sequence>
<gene>
    <name evidence="1" type="ORF">LOSG293_110010</name>
</gene>
<dbReference type="AlphaFoldDB" id="A0A081BI17"/>
<dbReference type="RefSeq" id="WP_051907201.1">
    <property type="nucleotide sequence ID" value="NZ_BBJM01000011.1"/>
</dbReference>
<organism evidence="1 2">
    <name type="scientific">Secundilactobacillus oryzae JCM 18671</name>
    <dbReference type="NCBI Taxonomy" id="1291743"/>
    <lineage>
        <taxon>Bacteria</taxon>
        <taxon>Bacillati</taxon>
        <taxon>Bacillota</taxon>
        <taxon>Bacilli</taxon>
        <taxon>Lactobacillales</taxon>
        <taxon>Lactobacillaceae</taxon>
        <taxon>Secundilactobacillus</taxon>
    </lineage>
</organism>
<evidence type="ECO:0000313" key="2">
    <source>
        <dbReference type="Proteomes" id="UP000028700"/>
    </source>
</evidence>
<reference evidence="1" key="1">
    <citation type="journal article" date="2014" name="Genome Announc.">
        <title>Draft Genome Sequence of Lactobacillus oryzae Strain SG293T.</title>
        <authorList>
            <person name="Tanizawa Y."/>
            <person name="Fujisawa T."/>
            <person name="Mochizuki T."/>
            <person name="Kaminuma E."/>
            <person name="Nakamura Y."/>
            <person name="Tohno M."/>
        </authorList>
    </citation>
    <scope>NUCLEOTIDE SEQUENCE [LARGE SCALE GENOMIC DNA]</scope>
    <source>
        <strain evidence="1">SG293</strain>
    </source>
</reference>
<name>A0A081BI17_9LACO</name>